<feature type="region of interest" description="Disordered" evidence="1">
    <location>
        <begin position="113"/>
        <end position="171"/>
    </location>
</feature>
<keyword evidence="3" id="KW-1185">Reference proteome</keyword>
<dbReference type="AlphaFoldDB" id="A0A5E4U9Y5"/>
<dbReference type="Proteomes" id="UP000400981">
    <property type="component" value="Unassembled WGS sequence"/>
</dbReference>
<gene>
    <name evidence="2" type="ORF">PEP31012_01900</name>
</gene>
<protein>
    <submittedName>
        <fullName evidence="2">Uncharacterized protein</fullName>
    </submittedName>
</protein>
<dbReference type="RefSeq" id="WP_150589108.1">
    <property type="nucleotide sequence ID" value="NZ_CABPSH010000003.1"/>
</dbReference>
<evidence type="ECO:0000313" key="3">
    <source>
        <dbReference type="Proteomes" id="UP000400981"/>
    </source>
</evidence>
<name>A0A5E4U9Y5_9BURK</name>
<feature type="compositionally biased region" description="Low complexity" evidence="1">
    <location>
        <begin position="121"/>
        <end position="170"/>
    </location>
</feature>
<dbReference type="OrthoDB" id="8706891at2"/>
<evidence type="ECO:0000256" key="1">
    <source>
        <dbReference type="SAM" id="MobiDB-lite"/>
    </source>
</evidence>
<sequence>MRKLSTIAISLGSLVVVLGLLFGSPYYTLWRARDAADARDANALSSYVDYPAVRESLKSSFHDELSRQMDKQRGNAFGALALALGGWVSDRVVEALLTPEAVAAMLRGDSTGLPPVPGAPAPRDAVPQAPQAQAAPPASADPYAPVVPAAPNAPDAGSGGASSSAGDTPSRTITRTEFQDFNHFLVHVSRSDRPTRVVTFTLTRRNLVQWRLTAIALPPL</sequence>
<accession>A0A5E4U9Y5</accession>
<dbReference type="Pfam" id="PF11159">
    <property type="entry name" value="DUF2939"/>
    <property type="match status" value="1"/>
</dbReference>
<proteinExistence type="predicted"/>
<organism evidence="2 3">
    <name type="scientific">Pandoraea eparura</name>
    <dbReference type="NCBI Taxonomy" id="2508291"/>
    <lineage>
        <taxon>Bacteria</taxon>
        <taxon>Pseudomonadati</taxon>
        <taxon>Pseudomonadota</taxon>
        <taxon>Betaproteobacteria</taxon>
        <taxon>Burkholderiales</taxon>
        <taxon>Burkholderiaceae</taxon>
        <taxon>Pandoraea</taxon>
    </lineage>
</organism>
<reference evidence="2 3" key="1">
    <citation type="submission" date="2019-08" db="EMBL/GenBank/DDBJ databases">
        <authorList>
            <person name="Peeters C."/>
        </authorList>
    </citation>
    <scope>NUCLEOTIDE SEQUENCE [LARGE SCALE GENOMIC DNA]</scope>
    <source>
        <strain evidence="2 3">LMG 31012</strain>
    </source>
</reference>
<evidence type="ECO:0000313" key="2">
    <source>
        <dbReference type="EMBL" id="VVD96825.1"/>
    </source>
</evidence>
<dbReference type="InterPro" id="IPR021330">
    <property type="entry name" value="DUF2939"/>
</dbReference>
<dbReference type="EMBL" id="CABPSH010000003">
    <property type="protein sequence ID" value="VVD96825.1"/>
    <property type="molecule type" value="Genomic_DNA"/>
</dbReference>